<keyword evidence="7" id="KW-0547">Nucleotide-binding</keyword>
<dbReference type="GO" id="GO:0042626">
    <property type="term" value="F:ATPase-coupled transmembrane transporter activity"/>
    <property type="evidence" value="ECO:0007669"/>
    <property type="project" value="TreeGrafter"/>
</dbReference>
<dbReference type="InterPro" id="IPR050095">
    <property type="entry name" value="ECF_ABC_transporter_ATP-bd"/>
</dbReference>
<gene>
    <name evidence="14" type="ordered locus">Daud_1858</name>
</gene>
<organism evidence="14 15">
    <name type="scientific">Desulforudis audaxviator (strain MP104C)</name>
    <dbReference type="NCBI Taxonomy" id="477974"/>
    <lineage>
        <taxon>Bacteria</taxon>
        <taxon>Bacillati</taxon>
        <taxon>Bacillota</taxon>
        <taxon>Clostridia</taxon>
        <taxon>Thermoanaerobacterales</taxon>
        <taxon>Candidatus Desulforudaceae</taxon>
        <taxon>Candidatus Desulforudis</taxon>
    </lineage>
</organism>
<evidence type="ECO:0000256" key="3">
    <source>
        <dbReference type="ARBA" id="ARBA00005417"/>
    </source>
</evidence>
<dbReference type="eggNOG" id="COG1122">
    <property type="taxonomic scope" value="Bacteria"/>
</dbReference>
<dbReference type="InterPro" id="IPR003593">
    <property type="entry name" value="AAA+_ATPase"/>
</dbReference>
<evidence type="ECO:0000259" key="13">
    <source>
        <dbReference type="PROSITE" id="PS50893"/>
    </source>
</evidence>
<evidence type="ECO:0000256" key="1">
    <source>
        <dbReference type="ARBA" id="ARBA00004202"/>
    </source>
</evidence>
<dbReference type="InterPro" id="IPR027417">
    <property type="entry name" value="P-loop_NTPase"/>
</dbReference>
<dbReference type="HOGENOM" id="CLU_503198_0_0_9"/>
<evidence type="ECO:0000256" key="7">
    <source>
        <dbReference type="ARBA" id="ARBA00022741"/>
    </source>
</evidence>
<dbReference type="SMART" id="SM00382">
    <property type="entry name" value="AAA"/>
    <property type="match status" value="1"/>
</dbReference>
<dbReference type="STRING" id="477974.Daud_1858"/>
<evidence type="ECO:0000256" key="11">
    <source>
        <dbReference type="ARBA" id="ARBA00023235"/>
    </source>
</evidence>
<sequence>MHDAVFEVRGVTYRYPDGTPGLRGVSAVLRRGERIAVLGANGAGKTTLFLHLVGVHRPNEGSVYFDGRPLSYDRRALQFLRRRVGMVFQDPDAQLFSASVYQDVSFGPLNLGLSETEARRRVEQALAAAGIADLVERPTHALSHGEKKRAALAGVLAMEPEVLIFDEPTAGLDPQGASEMVELLRRLQAGGKTVLFSTHDVDLAYTAADWCLVLAGGRVVGQGPPAEVFRNQVLLAAAGLVRPWLLDLFEEVRRRGWVADGEKPPLHREALLRALEDGLGAGRMPPEGSVGAAPGVAGVSGAKDTPTTPGGLPQKSRVYALYERPVSGDEIEAESFRRIEAEAPLHSYSPEEWSVVRRLVHTTADFGLVGTVHFSAGAVEAGIRALKRGACIFADADMIRAGISLGRLRRACHAYTAEHVHCLIAHPAVMDEARAAGLPRSLFAVRMARPILEGGIALVGNSPVALLELNRMIREGEVRPALVVAMPVGFIHVEESKRELMELDVPYICLAGRRGGSTLAVAALHALAVLTAGDQGPTTDV</sequence>
<keyword evidence="9" id="KW-1278">Translocase</keyword>
<keyword evidence="15" id="KW-1185">Reference proteome</keyword>
<dbReference type="Pfam" id="PF02570">
    <property type="entry name" value="CbiC"/>
    <property type="match status" value="1"/>
</dbReference>
<dbReference type="eggNOG" id="COG2082">
    <property type="taxonomic scope" value="Bacteria"/>
</dbReference>
<protein>
    <submittedName>
        <fullName evidence="14">Cobalt ABC transporter, ATPase subunit</fullName>
    </submittedName>
</protein>
<dbReference type="PANTHER" id="PTHR43553">
    <property type="entry name" value="HEAVY METAL TRANSPORTER"/>
    <property type="match status" value="1"/>
</dbReference>
<dbReference type="GO" id="GO:0006824">
    <property type="term" value="P:cobalt ion transport"/>
    <property type="evidence" value="ECO:0007669"/>
    <property type="project" value="InterPro"/>
</dbReference>
<reference evidence="14 15" key="2">
    <citation type="journal article" date="2008" name="Science">
        <title>Environmental genomics reveals a single-species ecosystem deep within Earth.</title>
        <authorList>
            <person name="Chivian D."/>
            <person name="Brodie E.L."/>
            <person name="Alm E.J."/>
            <person name="Culley D.E."/>
            <person name="Dehal P.S."/>
            <person name="Desantis T.Z."/>
            <person name="Gihring T.M."/>
            <person name="Lapidus A."/>
            <person name="Lin L.H."/>
            <person name="Lowry S.R."/>
            <person name="Moser D.P."/>
            <person name="Richardson P.M."/>
            <person name="Southam G."/>
            <person name="Wanger G."/>
            <person name="Pratt L.M."/>
            <person name="Andersen G.L."/>
            <person name="Hazen T.C."/>
            <person name="Brockman F.J."/>
            <person name="Arkin A.P."/>
            <person name="Onstott T.C."/>
        </authorList>
    </citation>
    <scope>NUCLEOTIDE SEQUENCE [LARGE SCALE GENOMIC DNA]</scope>
    <source>
        <strain evidence="14 15">MP104C</strain>
    </source>
</reference>
<comment type="subcellular location">
    <subcellularLocation>
        <location evidence="1">Cell membrane</location>
        <topology evidence="1">Peripheral membrane protein</topology>
    </subcellularLocation>
</comment>
<dbReference type="InterPro" id="IPR015856">
    <property type="entry name" value="ABC_transpr_CbiO/EcfA_su"/>
</dbReference>
<evidence type="ECO:0000256" key="5">
    <source>
        <dbReference type="ARBA" id="ARBA00022475"/>
    </source>
</evidence>
<evidence type="ECO:0000256" key="6">
    <source>
        <dbReference type="ARBA" id="ARBA00022573"/>
    </source>
</evidence>
<dbReference type="AlphaFoldDB" id="B1I5Q2"/>
<dbReference type="GO" id="GO:0043190">
    <property type="term" value="C:ATP-binding cassette (ABC) transporter complex"/>
    <property type="evidence" value="ECO:0007669"/>
    <property type="project" value="TreeGrafter"/>
</dbReference>
<dbReference type="PROSITE" id="PS50893">
    <property type="entry name" value="ABC_TRANSPORTER_2"/>
    <property type="match status" value="1"/>
</dbReference>
<dbReference type="UniPathway" id="UPA00148"/>
<proteinExistence type="inferred from homology"/>
<dbReference type="SUPFAM" id="SSF52540">
    <property type="entry name" value="P-loop containing nucleoside triphosphate hydrolases"/>
    <property type="match status" value="1"/>
</dbReference>
<dbReference type="Gene3D" id="3.40.50.300">
    <property type="entry name" value="P-loop containing nucleotide triphosphate hydrolases"/>
    <property type="match status" value="1"/>
</dbReference>
<dbReference type="Gene3D" id="3.40.50.10230">
    <property type="entry name" value="Cobalamin biosynthesis CobH/CbiC, precorrin-8X methylmutase"/>
    <property type="match status" value="1"/>
</dbReference>
<dbReference type="InterPro" id="IPR017871">
    <property type="entry name" value="ABC_transporter-like_CS"/>
</dbReference>
<dbReference type="InterPro" id="IPR003722">
    <property type="entry name" value="Cbl_synth_CobH/CbiC"/>
</dbReference>
<evidence type="ECO:0000256" key="4">
    <source>
        <dbReference type="ARBA" id="ARBA00022448"/>
    </source>
</evidence>
<dbReference type="FunFam" id="3.40.50.300:FF:000224">
    <property type="entry name" value="Energy-coupling factor transporter ATP-binding protein EcfA"/>
    <property type="match status" value="1"/>
</dbReference>
<dbReference type="PROSITE" id="PS00211">
    <property type="entry name" value="ABC_TRANSPORTER_1"/>
    <property type="match status" value="1"/>
</dbReference>
<dbReference type="InterPro" id="IPR005876">
    <property type="entry name" value="Co_trans_ATP-bd"/>
</dbReference>
<evidence type="ECO:0000313" key="15">
    <source>
        <dbReference type="Proteomes" id="UP000008544"/>
    </source>
</evidence>
<evidence type="ECO:0000256" key="10">
    <source>
        <dbReference type="ARBA" id="ARBA00023136"/>
    </source>
</evidence>
<dbReference type="InterPro" id="IPR003439">
    <property type="entry name" value="ABC_transporter-like_ATP-bd"/>
</dbReference>
<dbReference type="PANTHER" id="PTHR43553:SF24">
    <property type="entry name" value="ENERGY-COUPLING FACTOR TRANSPORTER ATP-BINDING PROTEIN ECFA1"/>
    <property type="match status" value="1"/>
</dbReference>
<evidence type="ECO:0000313" key="14">
    <source>
        <dbReference type="EMBL" id="ACA60351.1"/>
    </source>
</evidence>
<dbReference type="EMBL" id="CP000860">
    <property type="protein sequence ID" value="ACA60351.1"/>
    <property type="molecule type" value="Genomic_DNA"/>
</dbReference>
<dbReference type="KEGG" id="dau:Daud_1858"/>
<dbReference type="GO" id="GO:0009236">
    <property type="term" value="P:cobalamin biosynthetic process"/>
    <property type="evidence" value="ECO:0007669"/>
    <property type="project" value="UniProtKB-UniPathway"/>
</dbReference>
<keyword evidence="11" id="KW-0413">Isomerase</keyword>
<accession>B1I5Q2</accession>
<evidence type="ECO:0000256" key="2">
    <source>
        <dbReference type="ARBA" id="ARBA00004953"/>
    </source>
</evidence>
<dbReference type="Pfam" id="PF00005">
    <property type="entry name" value="ABC_tran"/>
    <property type="match status" value="1"/>
</dbReference>
<comment type="pathway">
    <text evidence="2">Cofactor biosynthesis; adenosylcobalamin biosynthesis.</text>
</comment>
<evidence type="ECO:0000256" key="12">
    <source>
        <dbReference type="ARBA" id="ARBA00025157"/>
    </source>
</evidence>
<keyword evidence="5" id="KW-1003">Cell membrane</keyword>
<keyword evidence="10" id="KW-0472">Membrane</keyword>
<comment type="function">
    <text evidence="12">Probably part of an ABC transporter complex. Responsible for energy coupling to the transport system.</text>
</comment>
<dbReference type="GO" id="GO:0005524">
    <property type="term" value="F:ATP binding"/>
    <property type="evidence" value="ECO:0007669"/>
    <property type="project" value="UniProtKB-KW"/>
</dbReference>
<dbReference type="Proteomes" id="UP000008544">
    <property type="component" value="Chromosome"/>
</dbReference>
<dbReference type="InterPro" id="IPR036588">
    <property type="entry name" value="CobH/CbiC_sf"/>
</dbReference>
<evidence type="ECO:0000256" key="8">
    <source>
        <dbReference type="ARBA" id="ARBA00022840"/>
    </source>
</evidence>
<dbReference type="GO" id="GO:0016993">
    <property type="term" value="F:precorrin-8X methylmutase activity"/>
    <property type="evidence" value="ECO:0007669"/>
    <property type="project" value="InterPro"/>
</dbReference>
<name>B1I5Q2_DESAP</name>
<dbReference type="NCBIfam" id="TIGR01166">
    <property type="entry name" value="cbiO"/>
    <property type="match status" value="1"/>
</dbReference>
<dbReference type="GO" id="GO:0016887">
    <property type="term" value="F:ATP hydrolysis activity"/>
    <property type="evidence" value="ECO:0007669"/>
    <property type="project" value="InterPro"/>
</dbReference>
<evidence type="ECO:0000256" key="9">
    <source>
        <dbReference type="ARBA" id="ARBA00022967"/>
    </source>
</evidence>
<keyword evidence="6" id="KW-0169">Cobalamin biosynthesis</keyword>
<keyword evidence="8" id="KW-0067">ATP-binding</keyword>
<feature type="domain" description="ABC transporter" evidence="13">
    <location>
        <begin position="6"/>
        <end position="241"/>
    </location>
</feature>
<comment type="similarity">
    <text evidence="3">Belongs to the ABC transporter superfamily.</text>
</comment>
<dbReference type="SUPFAM" id="SSF63965">
    <property type="entry name" value="Precorrin-8X methylmutase CbiC/CobH"/>
    <property type="match status" value="1"/>
</dbReference>
<dbReference type="RefSeq" id="WP_012302927.1">
    <property type="nucleotide sequence ID" value="NC_010424.1"/>
</dbReference>
<reference evidence="15" key="1">
    <citation type="submission" date="2007-10" db="EMBL/GenBank/DDBJ databases">
        <title>Complete sequence of chromosome of Desulforudis audaxviator MP104C.</title>
        <authorList>
            <person name="Copeland A."/>
            <person name="Lucas S."/>
            <person name="Lapidus A."/>
            <person name="Barry K."/>
            <person name="Glavina del Rio T."/>
            <person name="Dalin E."/>
            <person name="Tice H."/>
            <person name="Bruce D."/>
            <person name="Pitluck S."/>
            <person name="Lowry S.R."/>
            <person name="Larimer F."/>
            <person name="Land M.L."/>
            <person name="Hauser L."/>
            <person name="Kyrpides N."/>
            <person name="Ivanova N.N."/>
            <person name="Richardson P."/>
        </authorList>
    </citation>
    <scope>NUCLEOTIDE SEQUENCE [LARGE SCALE GENOMIC DNA]</scope>
    <source>
        <strain evidence="15">MP104C</strain>
    </source>
</reference>
<keyword evidence="4" id="KW-0813">Transport</keyword>
<dbReference type="CDD" id="cd03225">
    <property type="entry name" value="ABC_cobalt_CbiO_domain1"/>
    <property type="match status" value="1"/>
</dbReference>